<dbReference type="EMBL" id="CP001804">
    <property type="protein sequence ID" value="ACY14098.1"/>
    <property type="molecule type" value="Genomic_DNA"/>
</dbReference>
<reference evidence="2 3" key="1">
    <citation type="journal article" date="2010" name="Stand. Genomic Sci.">
        <title>Complete genome sequence of Haliangium ochraceum type strain (SMP-2).</title>
        <authorList>
            <consortium name="US DOE Joint Genome Institute (JGI-PGF)"/>
            <person name="Ivanova N."/>
            <person name="Daum C."/>
            <person name="Lang E."/>
            <person name="Abt B."/>
            <person name="Kopitz M."/>
            <person name="Saunders E."/>
            <person name="Lapidus A."/>
            <person name="Lucas S."/>
            <person name="Glavina Del Rio T."/>
            <person name="Nolan M."/>
            <person name="Tice H."/>
            <person name="Copeland A."/>
            <person name="Cheng J.F."/>
            <person name="Chen F."/>
            <person name="Bruce D."/>
            <person name="Goodwin L."/>
            <person name="Pitluck S."/>
            <person name="Mavromatis K."/>
            <person name="Pati A."/>
            <person name="Mikhailova N."/>
            <person name="Chen A."/>
            <person name="Palaniappan K."/>
            <person name="Land M."/>
            <person name="Hauser L."/>
            <person name="Chang Y.J."/>
            <person name="Jeffries C.D."/>
            <person name="Detter J.C."/>
            <person name="Brettin T."/>
            <person name="Rohde M."/>
            <person name="Goker M."/>
            <person name="Bristow J."/>
            <person name="Markowitz V."/>
            <person name="Eisen J.A."/>
            <person name="Hugenholtz P."/>
            <person name="Kyrpides N.C."/>
            <person name="Klenk H.P."/>
        </authorList>
    </citation>
    <scope>NUCLEOTIDE SEQUENCE [LARGE SCALE GENOMIC DNA]</scope>
    <source>
        <strain evidence="3">DSM 14365 / CIP 107738 / JCM 11303 / AJ 13395 / SMP-2</strain>
    </source>
</reference>
<dbReference type="InterPro" id="IPR006949">
    <property type="entry name" value="Barrel_Baseplate_J-like"/>
</dbReference>
<organism evidence="2 3">
    <name type="scientific">Haliangium ochraceum (strain DSM 14365 / JCM 11303 / SMP-2)</name>
    <dbReference type="NCBI Taxonomy" id="502025"/>
    <lineage>
        <taxon>Bacteria</taxon>
        <taxon>Pseudomonadati</taxon>
        <taxon>Myxococcota</taxon>
        <taxon>Polyangia</taxon>
        <taxon>Haliangiales</taxon>
        <taxon>Kofleriaceae</taxon>
        <taxon>Haliangium</taxon>
    </lineage>
</organism>
<dbReference type="KEGG" id="hoh:Hoch_1546"/>
<dbReference type="OrthoDB" id="8617324at2"/>
<dbReference type="Proteomes" id="UP000001880">
    <property type="component" value="Chromosome"/>
</dbReference>
<evidence type="ECO:0000313" key="3">
    <source>
        <dbReference type="Proteomes" id="UP000001880"/>
    </source>
</evidence>
<proteinExistence type="predicted"/>
<dbReference type="RefSeq" id="WP_012826707.1">
    <property type="nucleotide sequence ID" value="NC_013440.1"/>
</dbReference>
<gene>
    <name evidence="2" type="ordered locus">Hoch_1546</name>
</gene>
<dbReference type="STRING" id="502025.Hoch_1546"/>
<accession>D0LVW4</accession>
<protein>
    <recommendedName>
        <fullName evidence="1">Baseplate protein J-like barrel domain-containing protein</fullName>
    </recommendedName>
</protein>
<evidence type="ECO:0000259" key="1">
    <source>
        <dbReference type="Pfam" id="PF04865"/>
    </source>
</evidence>
<dbReference type="HOGENOM" id="CLU_451117_0_0_7"/>
<dbReference type="eggNOG" id="COG3299">
    <property type="taxonomic scope" value="Bacteria"/>
</dbReference>
<feature type="domain" description="Baseplate protein J-like barrel" evidence="1">
    <location>
        <begin position="170"/>
        <end position="258"/>
    </location>
</feature>
<name>D0LVW4_HALO1</name>
<dbReference type="Pfam" id="PF04865">
    <property type="entry name" value="Baseplate_J"/>
    <property type="match status" value="1"/>
</dbReference>
<sequence length="605" mass="66249">MLDFSRRSYHELVSDALTRLVGGVAGERLNFREEGRAEGFALERYPVQELLRVSVRSGGEMQILPRDAIALSDDRSRLLILPAIRIEDGASLFVDYVPASSNSPITDTNVGGAARTLVETLVREMALFYNKLELVYRSAFLDTAAGEALDQVVALLGVKRVRAGSPSVIVTFSRATVATSDVIVPAGTIVSTGVRADGTEVRFETVHQVLLQQGTREVDVEARATSDSERLAEEVTAGLVRIMPRPVAGIERVYNHAPVHRSIADEVDEALRLRSKLALQGAGKVTVDALRSAILDQGALAVVVRDMPRGVPGEVEAFIDLPEYDDADVTRAHEDRILLAVDRTRGAGVRVFTNFARKVYVRIGRLGLMLREGLSPTDDERTELRSAVKRAILGYVSKLPPGESITRSALIAAALADERLREVTLAAVETYQEDRLTRTPGADEAPQRVHDTAVRLLDAAGAPVAALGAELTFSSIYIAKDETAVIVLPDEIELVTRERRIVHAVIVDVEFRITPVDPLADRDALRDRVLAQRIEPTIRAFFDVLKDGQSVNLAELLDLLDSRHYSLENAFVDALYVRDQRVLLGVSAVPVADDERAELGELRVR</sequence>
<keyword evidence="3" id="KW-1185">Reference proteome</keyword>
<dbReference type="AlphaFoldDB" id="D0LVW4"/>
<evidence type="ECO:0000313" key="2">
    <source>
        <dbReference type="EMBL" id="ACY14098.1"/>
    </source>
</evidence>